<dbReference type="GO" id="GO:0016020">
    <property type="term" value="C:membrane"/>
    <property type="evidence" value="ECO:0007669"/>
    <property type="project" value="InterPro"/>
</dbReference>
<evidence type="ECO:0000256" key="1">
    <source>
        <dbReference type="ARBA" id="ARBA00022676"/>
    </source>
</evidence>
<organism evidence="3 4">
    <name type="scientific">Synechococcus phage S-SSM7</name>
    <dbReference type="NCBI Taxonomy" id="445686"/>
    <lineage>
        <taxon>Viruses</taxon>
        <taxon>Duplodnaviria</taxon>
        <taxon>Heunggongvirae</taxon>
        <taxon>Uroviricota</taxon>
        <taxon>Caudoviricetes</taxon>
        <taxon>Pantevenvirales</taxon>
        <taxon>Kyanoviridae</taxon>
        <taxon>Lipsvirus</taxon>
        <taxon>Lipsvirus ssm7</taxon>
    </lineage>
</organism>
<dbReference type="InterPro" id="IPR002516">
    <property type="entry name" value="Glyco_trans_11"/>
</dbReference>
<dbReference type="KEGG" id="vg:10328828"/>
<evidence type="ECO:0000313" key="3">
    <source>
        <dbReference type="EMBL" id="ADO98325.1"/>
    </source>
</evidence>
<dbReference type="GO" id="GO:0008107">
    <property type="term" value="F:galactoside 2-alpha-L-fucosyltransferase activity"/>
    <property type="evidence" value="ECO:0007669"/>
    <property type="project" value="InterPro"/>
</dbReference>
<dbReference type="CDD" id="cd11301">
    <property type="entry name" value="Fut1_Fut2_like"/>
    <property type="match status" value="1"/>
</dbReference>
<keyword evidence="1" id="KW-0328">Glycosyltransferase</keyword>
<accession>E3SLH7</accession>
<keyword evidence="4" id="KW-1185">Reference proteome</keyword>
<dbReference type="PANTHER" id="PTHR11927">
    <property type="entry name" value="GALACTOSIDE 2-L-FUCOSYLTRANSFERASE"/>
    <property type="match status" value="1"/>
</dbReference>
<dbReference type="EMBL" id="GU071098">
    <property type="protein sequence ID" value="ADO98325.1"/>
    <property type="molecule type" value="Genomic_DNA"/>
</dbReference>
<evidence type="ECO:0000256" key="2">
    <source>
        <dbReference type="ARBA" id="ARBA00022679"/>
    </source>
</evidence>
<dbReference type="Pfam" id="PF01531">
    <property type="entry name" value="Glyco_transf_11"/>
    <property type="match status" value="1"/>
</dbReference>
<dbReference type="GO" id="GO:0005975">
    <property type="term" value="P:carbohydrate metabolic process"/>
    <property type="evidence" value="ECO:0007669"/>
    <property type="project" value="InterPro"/>
</dbReference>
<dbReference type="Proteomes" id="UP000006527">
    <property type="component" value="Segment"/>
</dbReference>
<dbReference type="OrthoDB" id="12609at10239"/>
<keyword evidence="2 3" id="KW-0808">Transferase</keyword>
<reference evidence="3 4" key="1">
    <citation type="journal article" date="2010" name="Environ. Microbiol.">
        <title>Genomic analysis of oceanic cyanobacterial myoviruses compared with T4-like myoviruses from diverse hosts and environments.</title>
        <authorList>
            <person name="Sullivan M.B."/>
            <person name="Huang K.H."/>
            <person name="Ignacio-Espinoza J.C."/>
            <person name="Berlin A.M."/>
            <person name="Kelly L."/>
            <person name="Weigele P.R."/>
            <person name="DeFrancesco A.S."/>
            <person name="Kern S.E."/>
            <person name="Thompson L.R."/>
            <person name="Young S."/>
            <person name="Yandava C."/>
            <person name="Fu R."/>
            <person name="Krastins B."/>
            <person name="Chase M."/>
            <person name="Sarracino D."/>
            <person name="Osburne M.S."/>
            <person name="Henn M.R."/>
            <person name="Chisholm S.W."/>
        </authorList>
    </citation>
    <scope>NUCLEOTIDE SEQUENCE [LARGE SCALE GENOMIC DNA]</scope>
    <source>
        <strain evidence="3">8109-3</strain>
    </source>
</reference>
<proteinExistence type="predicted"/>
<evidence type="ECO:0000313" key="4">
    <source>
        <dbReference type="Proteomes" id="UP000006527"/>
    </source>
</evidence>
<name>E3SLH7_9CAUD</name>
<dbReference type="CAZy" id="GT11">
    <property type="family name" value="Glycosyltransferase Family 11"/>
</dbReference>
<dbReference type="RefSeq" id="YP_004324312.1">
    <property type="nucleotide sequence ID" value="NC_015287.1"/>
</dbReference>
<gene>
    <name evidence="3" type="ORF">SSSM7_260</name>
</gene>
<sequence length="269" mass="31606">MFQYASLRGIANYNQYQWMIPPPDYNHKDNYGLFDTFEMKHCKPENLGFNDAMSVTEKTHAFDDSMFYCTDGVNIDGYLQTEDYFVHIADQIREDFTFRKDYLEPCKEYIDSLASSPIFIHIRQSDNIGREEYHPILPLSFFESALEFWSPDTPCFVFTDDLEWCKKQSLFKNDRFIFNDNPERYEYQTIDGTGQMQNTLLPQVDLCLMSLCTGAIIANSSFSWWGAWLQGDRGKVIAPDPEKWYGSAMSHLDTSMMVPARWQIHYWSK</sequence>
<dbReference type="PANTHER" id="PTHR11927:SF9">
    <property type="entry name" value="L-FUCOSYLTRANSFERASE"/>
    <property type="match status" value="1"/>
</dbReference>
<protein>
    <submittedName>
        <fullName evidence="3">Glycosyltransferase family 11</fullName>
    </submittedName>
</protein>
<dbReference type="GeneID" id="10328828"/>